<dbReference type="EMBL" id="MKZY01000009">
    <property type="protein sequence ID" value="OOO05236.1"/>
    <property type="molecule type" value="Genomic_DNA"/>
</dbReference>
<dbReference type="SUPFAM" id="SSF48403">
    <property type="entry name" value="Ankyrin repeat"/>
    <property type="match status" value="1"/>
</dbReference>
<evidence type="ECO:0000313" key="3">
    <source>
        <dbReference type="Proteomes" id="UP000190312"/>
    </source>
</evidence>
<proteinExistence type="predicted"/>
<protein>
    <submittedName>
        <fullName evidence="2">Ankyrin</fullName>
    </submittedName>
</protein>
<organism evidence="2 3">
    <name type="scientific">Aspergillus oryzae</name>
    <name type="common">Yellow koji mold</name>
    <dbReference type="NCBI Taxonomy" id="5062"/>
    <lineage>
        <taxon>Eukaryota</taxon>
        <taxon>Fungi</taxon>
        <taxon>Dikarya</taxon>
        <taxon>Ascomycota</taxon>
        <taxon>Pezizomycotina</taxon>
        <taxon>Eurotiomycetes</taxon>
        <taxon>Eurotiomycetidae</taxon>
        <taxon>Eurotiales</taxon>
        <taxon>Aspergillaceae</taxon>
        <taxon>Aspergillus</taxon>
        <taxon>Aspergillus subgen. Circumdati</taxon>
    </lineage>
</organism>
<dbReference type="OrthoDB" id="823504at2759"/>
<evidence type="ECO:0000256" key="1">
    <source>
        <dbReference type="SAM" id="MobiDB-lite"/>
    </source>
</evidence>
<gene>
    <name evidence="2" type="ORF">OAory_01067520</name>
</gene>
<sequence length="202" mass="22236">MHDMSSLSGQDFQGRTALFSAAVGLGDVENEEEETEEEQARRVCILASAGEASSDRASTIWVSYTTRVTPLHIASLFWNADAIRVLLDHCGRVDRTAMVNAMDSKGRLPLHWALTRSQGIPRDWPFGDSDPTGRGRPGRRESSSPRGPSPPEARSCDPGGRNLLHQLTLYTWDQPLDLDLIDRVLEQVRLNDPAQVDGSSAL</sequence>
<accession>A0A1S9D8J2</accession>
<name>A0A1S9D8J2_ASPOZ</name>
<feature type="region of interest" description="Disordered" evidence="1">
    <location>
        <begin position="121"/>
        <end position="160"/>
    </location>
</feature>
<dbReference type="InterPro" id="IPR036770">
    <property type="entry name" value="Ankyrin_rpt-contain_sf"/>
</dbReference>
<dbReference type="Gene3D" id="1.25.40.20">
    <property type="entry name" value="Ankyrin repeat-containing domain"/>
    <property type="match status" value="1"/>
</dbReference>
<dbReference type="AlphaFoldDB" id="A0A1S9D8J2"/>
<comment type="caution">
    <text evidence="2">The sequence shown here is derived from an EMBL/GenBank/DDBJ whole genome shotgun (WGS) entry which is preliminary data.</text>
</comment>
<reference evidence="2 3" key="1">
    <citation type="submission" date="2016-10" db="EMBL/GenBank/DDBJ databases">
        <title>Genome sequencing of Aspergillus oryzae BCC7051.</title>
        <authorList>
            <person name="Thammarongtham C."/>
            <person name="Vorapreeda T."/>
            <person name="Nookaew I."/>
            <person name="Srisuk T."/>
            <person name="Land M."/>
            <person name="Jeennor S."/>
            <person name="Laoteng K."/>
        </authorList>
    </citation>
    <scope>NUCLEOTIDE SEQUENCE [LARGE SCALE GENOMIC DNA]</scope>
    <source>
        <strain evidence="2 3">BCC7051</strain>
    </source>
</reference>
<dbReference type="Proteomes" id="UP000190312">
    <property type="component" value="Unassembled WGS sequence"/>
</dbReference>
<evidence type="ECO:0000313" key="2">
    <source>
        <dbReference type="EMBL" id="OOO05236.1"/>
    </source>
</evidence>